<dbReference type="CDD" id="cd18080">
    <property type="entry name" value="TrmD-like"/>
    <property type="match status" value="1"/>
</dbReference>
<proteinExistence type="inferred from homology"/>
<accession>A0A1G2BGT9</accession>
<evidence type="ECO:0000256" key="16">
    <source>
        <dbReference type="PIRSR" id="PIRSR000386-1"/>
    </source>
</evidence>
<comment type="subunit">
    <text evidence="4 15 17">Homodimer.</text>
</comment>
<sequence length="215" mass="24417">MYRFDVITIFPEMLNSVLNASILQRAQKSKKIGVRFHNPRDKSTDKHKTVDDTPYGGGPGMVMKIMPLARTIKAIRKRKKHRIILLSAKGARFNQKKAQELSQKYNHLIFVCGRYEGVDERIKYYIDEEISIGDFVLTGGELGSAVIIDAVSRLVPGVLGHTESNQDESHSTPGYLEYPHYTRPEVFDGHTVPKILLSGNHPEIAEWRKKQSKKT</sequence>
<reference evidence="19 20" key="1">
    <citation type="journal article" date="2016" name="Nat. Commun.">
        <title>Thousands of microbial genomes shed light on interconnected biogeochemical processes in an aquifer system.</title>
        <authorList>
            <person name="Anantharaman K."/>
            <person name="Brown C.T."/>
            <person name="Hug L.A."/>
            <person name="Sharon I."/>
            <person name="Castelle C.J."/>
            <person name="Probst A.J."/>
            <person name="Thomas B.C."/>
            <person name="Singh A."/>
            <person name="Wilkins M.J."/>
            <person name="Karaoz U."/>
            <person name="Brodie E.L."/>
            <person name="Williams K.H."/>
            <person name="Hubbard S.S."/>
            <person name="Banfield J.F."/>
        </authorList>
    </citation>
    <scope>NUCLEOTIDE SEQUENCE [LARGE SCALE GENOMIC DNA]</scope>
</reference>
<comment type="caution">
    <text evidence="19">The sequence shown here is derived from an EMBL/GenBank/DDBJ whole genome shotgun (WGS) entry which is preliminary data.</text>
</comment>
<dbReference type="EMBL" id="MHKI01000008">
    <property type="protein sequence ID" value="OGY87500.1"/>
    <property type="molecule type" value="Genomic_DNA"/>
</dbReference>
<dbReference type="HAMAP" id="MF_00605">
    <property type="entry name" value="TrmD"/>
    <property type="match status" value="1"/>
</dbReference>
<evidence type="ECO:0000256" key="1">
    <source>
        <dbReference type="ARBA" id="ARBA00002634"/>
    </source>
</evidence>
<dbReference type="AlphaFoldDB" id="A0A1G2BGT9"/>
<dbReference type="PANTHER" id="PTHR46417:SF1">
    <property type="entry name" value="TRNA (GUANINE-N(1)-)-METHYLTRANSFERASE"/>
    <property type="match status" value="1"/>
</dbReference>
<dbReference type="EC" id="2.1.1.228" evidence="5 15"/>
<evidence type="ECO:0000256" key="15">
    <source>
        <dbReference type="HAMAP-Rule" id="MF_00605"/>
    </source>
</evidence>
<comment type="subcellular location">
    <subcellularLocation>
        <location evidence="2 15 17">Cytoplasm</location>
    </subcellularLocation>
</comment>
<dbReference type="GO" id="GO:0052906">
    <property type="term" value="F:tRNA (guanine(37)-N1)-methyltransferase activity"/>
    <property type="evidence" value="ECO:0007669"/>
    <property type="project" value="UniProtKB-UniRule"/>
</dbReference>
<evidence type="ECO:0000256" key="12">
    <source>
        <dbReference type="ARBA" id="ARBA00029736"/>
    </source>
</evidence>
<evidence type="ECO:0000256" key="8">
    <source>
        <dbReference type="ARBA" id="ARBA00022603"/>
    </source>
</evidence>
<keyword evidence="8 15" id="KW-0489">Methyltransferase</keyword>
<comment type="catalytic activity">
    <reaction evidence="14 15 17">
        <text>guanosine(37) in tRNA + S-adenosyl-L-methionine = N(1)-methylguanosine(37) in tRNA + S-adenosyl-L-homocysteine + H(+)</text>
        <dbReference type="Rhea" id="RHEA:36899"/>
        <dbReference type="Rhea" id="RHEA-COMP:10145"/>
        <dbReference type="Rhea" id="RHEA-COMP:10147"/>
        <dbReference type="ChEBI" id="CHEBI:15378"/>
        <dbReference type="ChEBI" id="CHEBI:57856"/>
        <dbReference type="ChEBI" id="CHEBI:59789"/>
        <dbReference type="ChEBI" id="CHEBI:73542"/>
        <dbReference type="ChEBI" id="CHEBI:74269"/>
        <dbReference type="EC" id="2.1.1.228"/>
    </reaction>
</comment>
<keyword evidence="11 15" id="KW-0819">tRNA processing</keyword>
<dbReference type="Gene3D" id="3.40.1280.10">
    <property type="match status" value="1"/>
</dbReference>
<gene>
    <name evidence="15" type="primary">trmD</name>
    <name evidence="19" type="ORF">A2319_04020</name>
</gene>
<evidence type="ECO:0000256" key="5">
    <source>
        <dbReference type="ARBA" id="ARBA00012807"/>
    </source>
</evidence>
<dbReference type="Gene3D" id="1.10.1270.20">
    <property type="entry name" value="tRNA(m1g37)methyltransferase, domain 2"/>
    <property type="match status" value="1"/>
</dbReference>
<dbReference type="InterPro" id="IPR002649">
    <property type="entry name" value="tRNA_m1G_MeTrfase_TrmD"/>
</dbReference>
<evidence type="ECO:0000313" key="20">
    <source>
        <dbReference type="Proteomes" id="UP000176420"/>
    </source>
</evidence>
<evidence type="ECO:0000256" key="14">
    <source>
        <dbReference type="ARBA" id="ARBA00047783"/>
    </source>
</evidence>
<dbReference type="Pfam" id="PF01746">
    <property type="entry name" value="tRNA_m1G_MT"/>
    <property type="match status" value="1"/>
</dbReference>
<dbReference type="SUPFAM" id="SSF75217">
    <property type="entry name" value="alpha/beta knot"/>
    <property type="match status" value="1"/>
</dbReference>
<evidence type="ECO:0000256" key="7">
    <source>
        <dbReference type="ARBA" id="ARBA00022490"/>
    </source>
</evidence>
<keyword evidence="9 15" id="KW-0808">Transferase</keyword>
<evidence type="ECO:0000256" key="3">
    <source>
        <dbReference type="ARBA" id="ARBA00007630"/>
    </source>
</evidence>
<keyword evidence="7 15" id="KW-0963">Cytoplasm</keyword>
<evidence type="ECO:0000256" key="9">
    <source>
        <dbReference type="ARBA" id="ARBA00022679"/>
    </source>
</evidence>
<dbReference type="InterPro" id="IPR023148">
    <property type="entry name" value="tRNA_m1G_MeTrfase_C_sf"/>
</dbReference>
<dbReference type="GO" id="GO:0005829">
    <property type="term" value="C:cytosol"/>
    <property type="evidence" value="ECO:0007669"/>
    <property type="project" value="TreeGrafter"/>
</dbReference>
<name>A0A1G2BGT9_9BACT</name>
<dbReference type="InterPro" id="IPR016009">
    <property type="entry name" value="tRNA_MeTrfase_TRMD/TRM10"/>
</dbReference>
<dbReference type="PANTHER" id="PTHR46417">
    <property type="entry name" value="TRNA (GUANINE-N(1)-)-METHYLTRANSFERASE"/>
    <property type="match status" value="1"/>
</dbReference>
<feature type="domain" description="tRNA methyltransferase TRMD/TRM10-type" evidence="18">
    <location>
        <begin position="3"/>
        <end position="214"/>
    </location>
</feature>
<evidence type="ECO:0000256" key="4">
    <source>
        <dbReference type="ARBA" id="ARBA00011738"/>
    </source>
</evidence>
<comment type="function">
    <text evidence="1 15 17">Specifically methylates guanosine-37 in various tRNAs.</text>
</comment>
<feature type="binding site" evidence="15 16">
    <location>
        <position position="113"/>
    </location>
    <ligand>
        <name>S-adenosyl-L-methionine</name>
        <dbReference type="ChEBI" id="CHEBI:59789"/>
    </ligand>
</feature>
<evidence type="ECO:0000256" key="10">
    <source>
        <dbReference type="ARBA" id="ARBA00022691"/>
    </source>
</evidence>
<comment type="similarity">
    <text evidence="3 15 17">Belongs to the RNA methyltransferase TrmD family.</text>
</comment>
<dbReference type="InterPro" id="IPR029028">
    <property type="entry name" value="Alpha/beta_knot_MTases"/>
</dbReference>
<evidence type="ECO:0000256" key="17">
    <source>
        <dbReference type="RuleBase" id="RU003464"/>
    </source>
</evidence>
<dbReference type="NCBIfam" id="TIGR00088">
    <property type="entry name" value="trmD"/>
    <property type="match status" value="1"/>
</dbReference>
<dbReference type="PIRSF" id="PIRSF000386">
    <property type="entry name" value="tRNA_mtase"/>
    <property type="match status" value="1"/>
</dbReference>
<evidence type="ECO:0000256" key="2">
    <source>
        <dbReference type="ARBA" id="ARBA00004496"/>
    </source>
</evidence>
<dbReference type="FunFam" id="3.40.1280.10:FF:000001">
    <property type="entry name" value="tRNA (guanine-N(1)-)-methyltransferase"/>
    <property type="match status" value="1"/>
</dbReference>
<evidence type="ECO:0000256" key="11">
    <source>
        <dbReference type="ARBA" id="ARBA00022694"/>
    </source>
</evidence>
<evidence type="ECO:0000256" key="13">
    <source>
        <dbReference type="ARBA" id="ARBA00033392"/>
    </source>
</evidence>
<organism evidence="19 20">
    <name type="scientific">Candidatus Kerfeldbacteria bacterium RIFOXYB2_FULL_38_14</name>
    <dbReference type="NCBI Taxonomy" id="1798547"/>
    <lineage>
        <taxon>Bacteria</taxon>
        <taxon>Candidatus Kerfeldiibacteriota</taxon>
    </lineage>
</organism>
<dbReference type="Proteomes" id="UP000176420">
    <property type="component" value="Unassembled WGS sequence"/>
</dbReference>
<dbReference type="GO" id="GO:0002939">
    <property type="term" value="P:tRNA N1-guanine methylation"/>
    <property type="evidence" value="ECO:0007669"/>
    <property type="project" value="TreeGrafter"/>
</dbReference>
<evidence type="ECO:0000256" key="6">
    <source>
        <dbReference type="ARBA" id="ARBA00014679"/>
    </source>
</evidence>
<feature type="binding site" evidence="15 16">
    <location>
        <begin position="132"/>
        <end position="137"/>
    </location>
    <ligand>
        <name>S-adenosyl-L-methionine</name>
        <dbReference type="ChEBI" id="CHEBI:59789"/>
    </ligand>
</feature>
<evidence type="ECO:0000259" key="18">
    <source>
        <dbReference type="Pfam" id="PF01746"/>
    </source>
</evidence>
<dbReference type="NCBIfam" id="NF000648">
    <property type="entry name" value="PRK00026.1"/>
    <property type="match status" value="1"/>
</dbReference>
<protein>
    <recommendedName>
        <fullName evidence="6 15">tRNA (guanine-N(1)-)-methyltransferase</fullName>
        <ecNumber evidence="5 15">2.1.1.228</ecNumber>
    </recommendedName>
    <alternativeName>
        <fullName evidence="12 15">M1G-methyltransferase</fullName>
    </alternativeName>
    <alternativeName>
        <fullName evidence="13 15">tRNA [GM37] methyltransferase</fullName>
    </alternativeName>
</protein>
<dbReference type="InterPro" id="IPR029026">
    <property type="entry name" value="tRNA_m1G_MTases_N"/>
</dbReference>
<evidence type="ECO:0000313" key="19">
    <source>
        <dbReference type="EMBL" id="OGY87500.1"/>
    </source>
</evidence>
<keyword evidence="10 15" id="KW-0949">S-adenosyl-L-methionine</keyword>